<dbReference type="Proteomes" id="UP000033140">
    <property type="component" value="Unassembled WGS sequence"/>
</dbReference>
<feature type="region of interest" description="Disordered" evidence="5">
    <location>
        <begin position="464"/>
        <end position="561"/>
    </location>
</feature>
<dbReference type="GO" id="GO:0003723">
    <property type="term" value="F:RNA binding"/>
    <property type="evidence" value="ECO:0007669"/>
    <property type="project" value="TreeGrafter"/>
</dbReference>
<dbReference type="AlphaFoldDB" id="A0A0E9NPI5"/>
<feature type="domain" description="BRCT" evidence="6">
    <location>
        <begin position="345"/>
        <end position="438"/>
    </location>
</feature>
<dbReference type="SUPFAM" id="SSF52113">
    <property type="entry name" value="BRCT domain"/>
    <property type="match status" value="1"/>
</dbReference>
<keyword evidence="8" id="KW-1185">Reference proteome</keyword>
<evidence type="ECO:0000313" key="7">
    <source>
        <dbReference type="EMBL" id="GAO51340.1"/>
    </source>
</evidence>
<reference evidence="7 8" key="3">
    <citation type="journal article" date="2015" name="Genome Announc.">
        <title>Draft Genome Sequence of the Archiascomycetous Yeast Saitoella complicata.</title>
        <authorList>
            <person name="Yamauchi K."/>
            <person name="Kondo S."/>
            <person name="Hamamoto M."/>
            <person name="Takahashi Y."/>
            <person name="Ogura Y."/>
            <person name="Hayashi T."/>
            <person name="Nishida H."/>
        </authorList>
    </citation>
    <scope>NUCLEOTIDE SEQUENCE [LARGE SCALE GENOMIC DNA]</scope>
    <source>
        <strain evidence="7 8">NRRL Y-17804</strain>
    </source>
</reference>
<evidence type="ECO:0000259" key="6">
    <source>
        <dbReference type="PROSITE" id="PS50172"/>
    </source>
</evidence>
<dbReference type="Gene3D" id="3.40.50.10190">
    <property type="entry name" value="BRCT domain"/>
    <property type="match status" value="1"/>
</dbReference>
<comment type="subunit">
    <text evidence="4">Component of the NOP7 complex, composed of ERB1, NOP7 and YTM1. Within the NOP7 complex ERB1 appears to interact directly with NOP7 and YTM1. The NOP7 complex also associates with the 66S pre-ribosome.</text>
</comment>
<evidence type="ECO:0000256" key="5">
    <source>
        <dbReference type="SAM" id="MobiDB-lite"/>
    </source>
</evidence>
<dbReference type="InterPro" id="IPR001357">
    <property type="entry name" value="BRCT_dom"/>
</dbReference>
<name>A0A0E9NPI5_SAICN</name>
<sequence length="615" mass="69099">MARIKQKGKAGAAKNFITRNQAIKKLQVTLADFRRLCILKGIYPREPRNKKKANKGSTAPATFYYTKDIQYLLHEPVLLKFREHKTFARKLSKALGRGDLSTAKRLNEDKPQYTLDHIIKERYPTFVDALRDMDDALSMLFLFASMPQNDKISAATIANCERLCAEFQHYVIRSRSLRKTFLSIKGIYYQADIKGQDVTWLVPYKFSQQVPTDVDFRIMLTFLDFHQTFVGFVNYKLYSELGLVYPPEMDVQKDEGAAGLGAFVVEKIAKNITADEDAEMADVDVKDTSAQVASLGEKLATIRDDSVEEAPVEEVEDDAAVLDDFSTAAPNADGALAQPDATVSAPTNLFSNFTFYLSREVPRYSLEFLIKSFGGKVSWDPILGAGSPLEENDPRITHHVCDRPNQEKRFPGRSYLQPQWVYDCINKGRLVAIDEYAPGALLPPHLSPFVKVEEGDYDPEAVPVEAEAEEEEEEDVEEETGMQVADDDEEEEEEEVEEKAAAASTIPTAEDSDVDEEIDEHERQLAAEAAGVAYSKAAPSKRGKKTDAPKETKAEKEAREAQDMAKIMMSNKHKKLYAKMQYGIQKKEEQTNSLRQKRKAIEKEKRKGGGKKGGN</sequence>
<dbReference type="Pfam" id="PF16589">
    <property type="entry name" value="BRCT_2"/>
    <property type="match status" value="1"/>
</dbReference>
<reference evidence="7 8" key="1">
    <citation type="journal article" date="2011" name="J. Gen. Appl. Microbiol.">
        <title>Draft genome sequencing of the enigmatic yeast Saitoella complicata.</title>
        <authorList>
            <person name="Nishida H."/>
            <person name="Hamamoto M."/>
            <person name="Sugiyama J."/>
        </authorList>
    </citation>
    <scope>NUCLEOTIDE SEQUENCE [LARGE SCALE GENOMIC DNA]</scope>
    <source>
        <strain evidence="7 8">NRRL Y-17804</strain>
    </source>
</reference>
<evidence type="ECO:0000256" key="3">
    <source>
        <dbReference type="ARBA" id="ARBA00023242"/>
    </source>
</evidence>
<dbReference type="Pfam" id="PF06732">
    <property type="entry name" value="Pescadillo_N"/>
    <property type="match status" value="1"/>
</dbReference>
<dbReference type="HAMAP" id="MF_03028">
    <property type="entry name" value="Pescadillo"/>
    <property type="match status" value="1"/>
</dbReference>
<dbReference type="GO" id="GO:0030687">
    <property type="term" value="C:preribosome, large subunit precursor"/>
    <property type="evidence" value="ECO:0007669"/>
    <property type="project" value="UniProtKB-UniRule"/>
</dbReference>
<dbReference type="GO" id="GO:0070545">
    <property type="term" value="C:PeBoW complex"/>
    <property type="evidence" value="ECO:0007669"/>
    <property type="project" value="TreeGrafter"/>
</dbReference>
<evidence type="ECO:0000256" key="1">
    <source>
        <dbReference type="ARBA" id="ARBA00022517"/>
    </source>
</evidence>
<feature type="compositionally biased region" description="Acidic residues" evidence="5">
    <location>
        <begin position="510"/>
        <end position="519"/>
    </location>
</feature>
<proteinExistence type="inferred from homology"/>
<reference evidence="7 8" key="2">
    <citation type="journal article" date="2014" name="J. Gen. Appl. Microbiol.">
        <title>The early diverging ascomycetous budding yeast Saitoella complicata has three histone deacetylases belonging to the Clr6, Hos2, and Rpd3 lineages.</title>
        <authorList>
            <person name="Nishida H."/>
            <person name="Matsumoto T."/>
            <person name="Kondo S."/>
            <person name="Hamamoto M."/>
            <person name="Yoshikawa H."/>
        </authorList>
    </citation>
    <scope>NUCLEOTIDE SEQUENCE [LARGE SCALE GENOMIC DNA]</scope>
    <source>
        <strain evidence="7 8">NRRL Y-17804</strain>
    </source>
</reference>
<dbReference type="GO" id="GO:0000466">
    <property type="term" value="P:maturation of 5.8S rRNA from tricistronic rRNA transcript (SSU-rRNA, 5.8S rRNA, LSU-rRNA)"/>
    <property type="evidence" value="ECO:0007669"/>
    <property type="project" value="UniProtKB-UniRule"/>
</dbReference>
<dbReference type="PANTHER" id="PTHR12221:SF6">
    <property type="entry name" value="PESCADILLO HOMOLOG"/>
    <property type="match status" value="1"/>
</dbReference>
<dbReference type="GO" id="GO:0043021">
    <property type="term" value="F:ribonucleoprotein complex binding"/>
    <property type="evidence" value="ECO:0007669"/>
    <property type="project" value="UniProtKB-UniRule"/>
</dbReference>
<evidence type="ECO:0000256" key="4">
    <source>
        <dbReference type="HAMAP-Rule" id="MF_03028"/>
    </source>
</evidence>
<keyword evidence="2 4" id="KW-0698">rRNA processing</keyword>
<dbReference type="InterPro" id="IPR010613">
    <property type="entry name" value="PES"/>
</dbReference>
<keyword evidence="3 4" id="KW-0539">Nucleus</keyword>
<evidence type="ECO:0000256" key="2">
    <source>
        <dbReference type="ARBA" id="ARBA00022552"/>
    </source>
</evidence>
<comment type="caution">
    <text evidence="7">The sequence shown here is derived from an EMBL/GenBank/DDBJ whole genome shotgun (WGS) entry which is preliminary data.</text>
</comment>
<dbReference type="PROSITE" id="PS50172">
    <property type="entry name" value="BRCT"/>
    <property type="match status" value="1"/>
</dbReference>
<comment type="subcellular location">
    <subcellularLocation>
        <location evidence="4">Nucleus</location>
        <location evidence="4">Nucleolus</location>
    </subcellularLocation>
    <subcellularLocation>
        <location evidence="4">Nucleus</location>
        <location evidence="4">Nucleoplasm</location>
    </subcellularLocation>
</comment>
<dbReference type="GO" id="GO:0005654">
    <property type="term" value="C:nucleoplasm"/>
    <property type="evidence" value="ECO:0007669"/>
    <property type="project" value="UniProtKB-SubCell"/>
</dbReference>
<evidence type="ECO:0000313" key="8">
    <source>
        <dbReference type="Proteomes" id="UP000033140"/>
    </source>
</evidence>
<dbReference type="EMBL" id="BACD03000044">
    <property type="protein sequence ID" value="GAO51340.1"/>
    <property type="molecule type" value="Genomic_DNA"/>
</dbReference>
<protein>
    <recommendedName>
        <fullName evidence="4">Pescadillo homolog</fullName>
    </recommendedName>
    <alternativeName>
        <fullName evidence="4">Nucleolar protein 7 homolog</fullName>
    </alternativeName>
</protein>
<comment type="similarity">
    <text evidence="4">Belongs to the pescadillo family.</text>
</comment>
<accession>A0A0E9NPI5</accession>
<dbReference type="PANTHER" id="PTHR12221">
    <property type="entry name" value="PESCADILLO - RELATED"/>
    <property type="match status" value="1"/>
</dbReference>
<gene>
    <name evidence="4" type="primary">NOP7</name>
    <name evidence="7" type="ORF">G7K_5442-t1</name>
</gene>
<dbReference type="OMA" id="QKVTWIV"/>
<dbReference type="InterPro" id="IPR036420">
    <property type="entry name" value="BRCT_dom_sf"/>
</dbReference>
<organism evidence="7 8">
    <name type="scientific">Saitoella complicata (strain BCRC 22490 / CBS 7301 / JCM 7358 / NBRC 10748 / NRRL Y-17804)</name>
    <dbReference type="NCBI Taxonomy" id="698492"/>
    <lineage>
        <taxon>Eukaryota</taxon>
        <taxon>Fungi</taxon>
        <taxon>Dikarya</taxon>
        <taxon>Ascomycota</taxon>
        <taxon>Taphrinomycotina</taxon>
        <taxon>Taphrinomycotina incertae sedis</taxon>
        <taxon>Saitoella</taxon>
    </lineage>
</organism>
<dbReference type="RefSeq" id="XP_019022244.1">
    <property type="nucleotide sequence ID" value="XM_019166985.1"/>
</dbReference>
<dbReference type="GO" id="GO:0000463">
    <property type="term" value="P:maturation of LSU-rRNA from tricistronic rRNA transcript (SSU-rRNA, 5.8S rRNA, LSU-rRNA)"/>
    <property type="evidence" value="ECO:0007669"/>
    <property type="project" value="UniProtKB-UniRule"/>
</dbReference>
<dbReference type="OrthoDB" id="10264910at2759"/>
<dbReference type="CDD" id="cd17709">
    <property type="entry name" value="BRCT_pescadillo_like"/>
    <property type="match status" value="1"/>
</dbReference>
<dbReference type="SMART" id="SM00292">
    <property type="entry name" value="BRCT"/>
    <property type="match status" value="1"/>
</dbReference>
<feature type="region of interest" description="Disordered" evidence="5">
    <location>
        <begin position="586"/>
        <end position="615"/>
    </location>
</feature>
<comment type="function">
    <text evidence="4">Component of the NOP7 complex, which is required for maturation of the 25S and 5.8S ribosomal RNAs and formation of the 60S ribosome.</text>
</comment>
<keyword evidence="1 4" id="KW-0690">Ribosome biogenesis</keyword>
<dbReference type="FunFam" id="3.40.50.10190:FF:000002">
    <property type="entry name" value="Pescadillo homolog"/>
    <property type="match status" value="1"/>
</dbReference>
<feature type="compositionally biased region" description="Acidic residues" evidence="5">
    <location>
        <begin position="466"/>
        <end position="497"/>
    </location>
</feature>
<feature type="compositionally biased region" description="Basic and acidic residues" evidence="5">
    <location>
        <begin position="545"/>
        <end position="561"/>
    </location>
</feature>
<dbReference type="STRING" id="698492.A0A0E9NPI5"/>